<dbReference type="InterPro" id="IPR010744">
    <property type="entry name" value="Phage_CI_N"/>
</dbReference>
<dbReference type="Pfam" id="PF07022">
    <property type="entry name" value="Phage_CI_repr"/>
    <property type="match status" value="1"/>
</dbReference>
<reference evidence="6 7" key="1">
    <citation type="journal article" date="2011" name="J. Bacteriol.">
        <title>Genome sequence of the mercury-methylating and pleomorphic Desulfovibrio africanus Strain Walvis Bay.</title>
        <authorList>
            <person name="Brown S.D."/>
            <person name="Wall J.D."/>
            <person name="Kucken A.M."/>
            <person name="Gilmour C.C."/>
            <person name="Podar M."/>
            <person name="Brandt C.C."/>
            <person name="Teshima H."/>
            <person name="Detter J.C."/>
            <person name="Han C.S."/>
            <person name="Land M.L."/>
            <person name="Lucas S."/>
            <person name="Han J."/>
            <person name="Pennacchio L."/>
            <person name="Nolan M."/>
            <person name="Pitluck S."/>
            <person name="Woyke T."/>
            <person name="Goodwin L."/>
            <person name="Palumbo A.V."/>
            <person name="Elias D.A."/>
        </authorList>
    </citation>
    <scope>NUCLEOTIDE SEQUENCE [LARGE SCALE GENOMIC DNA]</scope>
    <source>
        <strain evidence="6 7">Walvis Bay</strain>
    </source>
</reference>
<dbReference type="InterPro" id="IPR001387">
    <property type="entry name" value="Cro/C1-type_HTH"/>
</dbReference>
<dbReference type="CDD" id="cd06462">
    <property type="entry name" value="Peptidase_S24_S26"/>
    <property type="match status" value="1"/>
</dbReference>
<proteinExistence type="predicted"/>
<keyword evidence="3" id="KW-0804">Transcription</keyword>
<protein>
    <submittedName>
        <fullName evidence="6">CI repressor</fullName>
    </submittedName>
</protein>
<dbReference type="EMBL" id="CP003221">
    <property type="protein sequence ID" value="EGJ48844.1"/>
    <property type="molecule type" value="Genomic_DNA"/>
</dbReference>
<dbReference type="GO" id="GO:0045892">
    <property type="term" value="P:negative regulation of DNA-templated transcription"/>
    <property type="evidence" value="ECO:0007669"/>
    <property type="project" value="InterPro"/>
</dbReference>
<keyword evidence="1" id="KW-0805">Transcription regulation</keyword>
<dbReference type="Pfam" id="PF00717">
    <property type="entry name" value="Peptidase_S24"/>
    <property type="match status" value="1"/>
</dbReference>
<dbReference type="CDD" id="cd00093">
    <property type="entry name" value="HTH_XRE"/>
    <property type="match status" value="1"/>
</dbReference>
<gene>
    <name evidence="6" type="ORF">Desaf_0490</name>
</gene>
<evidence type="ECO:0000256" key="1">
    <source>
        <dbReference type="ARBA" id="ARBA00023015"/>
    </source>
</evidence>
<dbReference type="KEGG" id="daf:Desaf_0490"/>
<dbReference type="Gene3D" id="2.10.109.10">
    <property type="entry name" value="Umud Fragment, subunit A"/>
    <property type="match status" value="1"/>
</dbReference>
<dbReference type="STRING" id="690850.Desaf_0490"/>
<dbReference type="RefSeq" id="WP_014258690.1">
    <property type="nucleotide sequence ID" value="NC_016629.1"/>
</dbReference>
<dbReference type="GO" id="GO:0003677">
    <property type="term" value="F:DNA binding"/>
    <property type="evidence" value="ECO:0007669"/>
    <property type="project" value="UniProtKB-KW"/>
</dbReference>
<evidence type="ECO:0000259" key="4">
    <source>
        <dbReference type="Pfam" id="PF00717"/>
    </source>
</evidence>
<dbReference type="PANTHER" id="PTHR40661:SF3">
    <property type="entry name" value="FELS-1 PROPHAGE TRANSCRIPTIONAL REGULATOR"/>
    <property type="match status" value="1"/>
</dbReference>
<dbReference type="Gene3D" id="1.10.260.40">
    <property type="entry name" value="lambda repressor-like DNA-binding domains"/>
    <property type="match status" value="1"/>
</dbReference>
<accession>F3YUG2</accession>
<dbReference type="Proteomes" id="UP000007844">
    <property type="component" value="Chromosome"/>
</dbReference>
<evidence type="ECO:0000313" key="7">
    <source>
        <dbReference type="Proteomes" id="UP000007844"/>
    </source>
</evidence>
<dbReference type="PANTHER" id="PTHR40661">
    <property type="match status" value="1"/>
</dbReference>
<dbReference type="InterPro" id="IPR036286">
    <property type="entry name" value="LexA/Signal_pep-like_sf"/>
</dbReference>
<dbReference type="InterPro" id="IPR010982">
    <property type="entry name" value="Lambda_DNA-bd_dom_sf"/>
</dbReference>
<keyword evidence="7" id="KW-1185">Reference proteome</keyword>
<dbReference type="InterPro" id="IPR015927">
    <property type="entry name" value="Peptidase_S24_S26A/B/C"/>
</dbReference>
<dbReference type="AlphaFoldDB" id="F3YUG2"/>
<dbReference type="SUPFAM" id="SSF47413">
    <property type="entry name" value="lambda repressor-like DNA-binding domains"/>
    <property type="match status" value="1"/>
</dbReference>
<evidence type="ECO:0000256" key="2">
    <source>
        <dbReference type="ARBA" id="ARBA00023125"/>
    </source>
</evidence>
<feature type="domain" description="Bacteriophage CI repressor N-terminal" evidence="5">
    <location>
        <begin position="6"/>
        <end position="70"/>
    </location>
</feature>
<dbReference type="HOGENOM" id="CLU_066192_1_7_7"/>
<evidence type="ECO:0000259" key="5">
    <source>
        <dbReference type="Pfam" id="PF07022"/>
    </source>
</evidence>
<organism evidence="6 7">
    <name type="scientific">Desulfocurvibacter africanus subsp. africanus str. Walvis Bay</name>
    <dbReference type="NCBI Taxonomy" id="690850"/>
    <lineage>
        <taxon>Bacteria</taxon>
        <taxon>Pseudomonadati</taxon>
        <taxon>Thermodesulfobacteriota</taxon>
        <taxon>Desulfovibrionia</taxon>
        <taxon>Desulfovibrionales</taxon>
        <taxon>Desulfovibrionaceae</taxon>
        <taxon>Desulfocurvibacter</taxon>
    </lineage>
</organism>
<keyword evidence="2" id="KW-0238">DNA-binding</keyword>
<name>F3YUG2_DESAF</name>
<dbReference type="eggNOG" id="COG2932">
    <property type="taxonomic scope" value="Bacteria"/>
</dbReference>
<feature type="domain" description="Peptidase S24/S26A/S26B/S26C" evidence="4">
    <location>
        <begin position="120"/>
        <end position="220"/>
    </location>
</feature>
<evidence type="ECO:0000313" key="6">
    <source>
        <dbReference type="EMBL" id="EGJ48844.1"/>
    </source>
</evidence>
<dbReference type="SUPFAM" id="SSF51306">
    <property type="entry name" value="LexA/Signal peptidase"/>
    <property type="match status" value="1"/>
</dbReference>
<sequence>MTSFDEVLDRIKKATGARTQVELANLLGIRQSSISDAKRRNSVPADWYMKLYRSLGLNPEWLSDGIEPMYLKPGMGEAHVASMAEPAVGYGKSPARSRVVNVSSMTGASTKEGSWQPDFISQLAIPETFYRPTLLALKIEGSGMEPLIRRGAYVGLDMDQRRILSGELYGVHVPHEGLVLKRVFFDAENNRFILRSENPIHPEQYLSPELKDKQLVGRIVWVLQDI</sequence>
<evidence type="ECO:0000256" key="3">
    <source>
        <dbReference type="ARBA" id="ARBA00023163"/>
    </source>
</evidence>